<organism evidence="3 4">
    <name type="scientific">Balaenoptera musculus</name>
    <name type="common">Blue whale</name>
    <dbReference type="NCBI Taxonomy" id="9771"/>
    <lineage>
        <taxon>Eukaryota</taxon>
        <taxon>Metazoa</taxon>
        <taxon>Chordata</taxon>
        <taxon>Craniata</taxon>
        <taxon>Vertebrata</taxon>
        <taxon>Euteleostomi</taxon>
        <taxon>Mammalia</taxon>
        <taxon>Eutheria</taxon>
        <taxon>Laurasiatheria</taxon>
        <taxon>Artiodactyla</taxon>
        <taxon>Whippomorpha</taxon>
        <taxon>Cetacea</taxon>
        <taxon>Mysticeti</taxon>
        <taxon>Balaenopteridae</taxon>
        <taxon>Balaenoptera</taxon>
    </lineage>
</organism>
<reference evidence="4" key="1">
    <citation type="submission" date="2025-08" db="UniProtKB">
        <authorList>
            <consortium name="RefSeq"/>
        </authorList>
    </citation>
    <scope>IDENTIFICATION</scope>
    <source>
        <tissue evidence="4">Epidermis and Blubber</tissue>
    </source>
</reference>
<sequence length="300" mass="31554">MASARHLLLLWVLPATLVTTRGKHLPHSHKVSYTSLPPIAARSGAARTQAHGGSLAPSPPSCPGVFSPSVPPPAPSLRAHPPPKALRPPGQLTPDSHPGPSPSPKSSSPCYLGQKLLQGPGSAGWNGRGRAQRRGGGGRSGCRGDSALTWQGIGEACKEHSECQSDCCVTNSLSPQKFCSPQTVFQQCLSWQKPNGHTCLDHTECRSGCCVTSSYGPQTYCTAKTIFLQCVPWRKPNGDHCTDHSECRSKCCIQANEVGPHRCVRRSGVLVQCLPWVSPGTGSGPPVGLTPVTGVRAGGQ</sequence>
<dbReference type="PANTHER" id="PTHR10041">
    <property type="entry name" value="COLIPASE"/>
    <property type="match status" value="1"/>
</dbReference>
<dbReference type="GeneID" id="118880014"/>
<feature type="chain" id="PRO_5034521060" evidence="2">
    <location>
        <begin position="23"/>
        <end position="300"/>
    </location>
</feature>
<feature type="signal peptide" evidence="2">
    <location>
        <begin position="1"/>
        <end position="22"/>
    </location>
</feature>
<dbReference type="InterPro" id="IPR001981">
    <property type="entry name" value="Colipase"/>
</dbReference>
<name>A0A8B8V3I5_BALMU</name>
<keyword evidence="3" id="KW-1185">Reference proteome</keyword>
<dbReference type="PANTHER" id="PTHR10041:SF5">
    <property type="entry name" value="LEUCINE-RICH COLIPASE-LIKE PROTEIN 1"/>
    <property type="match status" value="1"/>
</dbReference>
<feature type="region of interest" description="Disordered" evidence="1">
    <location>
        <begin position="42"/>
        <end position="143"/>
    </location>
</feature>
<dbReference type="RefSeq" id="XP_036679260.1">
    <property type="nucleotide sequence ID" value="XM_036823365.1"/>
</dbReference>
<dbReference type="CTD" id="100507055"/>
<evidence type="ECO:0000313" key="4">
    <source>
        <dbReference type="RefSeq" id="XP_036679260.1"/>
    </source>
</evidence>
<dbReference type="OrthoDB" id="9837822at2759"/>
<dbReference type="AlphaFoldDB" id="A0A8B8V3I5"/>
<dbReference type="Pfam" id="PF15083">
    <property type="entry name" value="Colipase-like"/>
    <property type="match status" value="1"/>
</dbReference>
<gene>
    <name evidence="4" type="primary">LRCOL1</name>
</gene>
<dbReference type="KEGG" id="bmus:118880014"/>
<dbReference type="GO" id="GO:0007586">
    <property type="term" value="P:digestion"/>
    <property type="evidence" value="ECO:0007669"/>
    <property type="project" value="InterPro"/>
</dbReference>
<protein>
    <submittedName>
        <fullName evidence="4">Leucine-rich colipase-like protein 1</fullName>
    </submittedName>
</protein>
<dbReference type="GO" id="GO:0016042">
    <property type="term" value="P:lipid catabolic process"/>
    <property type="evidence" value="ECO:0007669"/>
    <property type="project" value="InterPro"/>
</dbReference>
<dbReference type="GO" id="GO:0005576">
    <property type="term" value="C:extracellular region"/>
    <property type="evidence" value="ECO:0007669"/>
    <property type="project" value="InterPro"/>
</dbReference>
<dbReference type="Proteomes" id="UP000694857">
    <property type="component" value="Chromosome 14"/>
</dbReference>
<dbReference type="GO" id="GO:0008047">
    <property type="term" value="F:enzyme activator activity"/>
    <property type="evidence" value="ECO:0007669"/>
    <property type="project" value="InterPro"/>
</dbReference>
<accession>A0A8B8V3I5</accession>
<evidence type="ECO:0000256" key="2">
    <source>
        <dbReference type="SAM" id="SignalP"/>
    </source>
</evidence>
<evidence type="ECO:0000256" key="1">
    <source>
        <dbReference type="SAM" id="MobiDB-lite"/>
    </source>
</evidence>
<proteinExistence type="predicted"/>
<evidence type="ECO:0000313" key="3">
    <source>
        <dbReference type="Proteomes" id="UP000694857"/>
    </source>
</evidence>
<feature type="compositionally biased region" description="Pro residues" evidence="1">
    <location>
        <begin position="69"/>
        <end position="86"/>
    </location>
</feature>
<keyword evidence="2" id="KW-0732">Signal</keyword>